<reference evidence="2" key="2">
    <citation type="submission" date="2025-08" db="UniProtKB">
        <authorList>
            <consortium name="RefSeq"/>
        </authorList>
    </citation>
    <scope>IDENTIFICATION</scope>
    <source>
        <tissue evidence="2">Leaf</tissue>
    </source>
</reference>
<accession>A0AC58RWF5</accession>
<reference evidence="1" key="1">
    <citation type="journal article" date="2014" name="Nat. Commun.">
        <title>The tobacco genome sequence and its comparison with those of tomato and potato.</title>
        <authorList>
            <person name="Sierro N."/>
            <person name="Battey J.N."/>
            <person name="Ouadi S."/>
            <person name="Bakaher N."/>
            <person name="Bovet L."/>
            <person name="Willig A."/>
            <person name="Goepfert S."/>
            <person name="Peitsch M.C."/>
            <person name="Ivanov N.V."/>
        </authorList>
    </citation>
    <scope>NUCLEOTIDE SEQUENCE [LARGE SCALE GENOMIC DNA]</scope>
</reference>
<sequence length="368" mass="43088">MEMNVRQDTSKNYFKFLNCWVENEGFIPLVQEIWNQEVGGNAMWIFHQKLKAVSNALSKWSRQEYGDIFQKANKYEEKMKQVEKTWAQTNDADDRMNFHEVTAQYKNIGSWKNIEGEWVQGDEAIGEAACDYYHDRFTETGDTIRENLLSCIPSFITDKENDLLTKNPTIEELKEVVFSMSPISAAGPDDMNGIKKPNKRSNVVIKLDMTKAYDRVSWSYRCIMQRRMGFNERIIEMIWRTMENYWYSVIINGTTCNFFHSTRGLKQGDPLALSPFIIEAECLSRMLNSLTHDQFFNGLYIEWRDPQINRLSFADDIIIFTSGGRASLQKIMEILNNYEHTSVQQINRQKSHFMVSPFIFPATIRRVQ</sequence>
<evidence type="ECO:0000313" key="1">
    <source>
        <dbReference type="Proteomes" id="UP000790787"/>
    </source>
</evidence>
<name>A0AC58RWF5_TOBAC</name>
<organism evidence="1 2">
    <name type="scientific">Nicotiana tabacum</name>
    <name type="common">Common tobacco</name>
    <dbReference type="NCBI Taxonomy" id="4097"/>
    <lineage>
        <taxon>Eukaryota</taxon>
        <taxon>Viridiplantae</taxon>
        <taxon>Streptophyta</taxon>
        <taxon>Embryophyta</taxon>
        <taxon>Tracheophyta</taxon>
        <taxon>Spermatophyta</taxon>
        <taxon>Magnoliopsida</taxon>
        <taxon>eudicotyledons</taxon>
        <taxon>Gunneridae</taxon>
        <taxon>Pentapetalae</taxon>
        <taxon>asterids</taxon>
        <taxon>lamiids</taxon>
        <taxon>Solanales</taxon>
        <taxon>Solanaceae</taxon>
        <taxon>Nicotianoideae</taxon>
        <taxon>Nicotianeae</taxon>
        <taxon>Nicotiana</taxon>
    </lineage>
</organism>
<gene>
    <name evidence="2" type="primary">LOC142163808</name>
</gene>
<dbReference type="Proteomes" id="UP000790787">
    <property type="component" value="Chromosome 1"/>
</dbReference>
<evidence type="ECO:0000313" key="2">
    <source>
        <dbReference type="RefSeq" id="XP_075077055.1"/>
    </source>
</evidence>
<protein>
    <submittedName>
        <fullName evidence="2">Uncharacterized protein LOC142163808</fullName>
    </submittedName>
</protein>
<proteinExistence type="predicted"/>
<keyword evidence="1" id="KW-1185">Reference proteome</keyword>
<dbReference type="RefSeq" id="XP_075077055.1">
    <property type="nucleotide sequence ID" value="XM_075220954.1"/>
</dbReference>